<gene>
    <name evidence="2" type="ORF">J1605_001448</name>
</gene>
<sequence length="208" mass="23011">MVLSQLLPGEQAQSQHHLPAVHLPLLEPRCLLMAVPNGDVEVGVAAAPVGDLGEREGPQALRREKEQRVEPSCAVELLWEADAFPLQALGGTSWWDNQGSPGGRQVYGARNWKSESLQELKLWSQMRWSSRVGGGRQEDTDLGNTVCVGWVGKKPREVPERETKGDMRKTRKVGTWSQGEDGGHCPLRQQPQLYPPVSVVGLVSWPPW</sequence>
<reference evidence="2 3" key="1">
    <citation type="submission" date="2022-11" db="EMBL/GenBank/DDBJ databases">
        <title>Whole genome sequence of Eschrichtius robustus ER-17-0199.</title>
        <authorList>
            <person name="Bruniche-Olsen A."/>
            <person name="Black A.N."/>
            <person name="Fields C.J."/>
            <person name="Walden K."/>
            <person name="Dewoody J.A."/>
        </authorList>
    </citation>
    <scope>NUCLEOTIDE SEQUENCE [LARGE SCALE GENOMIC DNA]</scope>
    <source>
        <strain evidence="2">ER-17-0199</strain>
        <tissue evidence="2">Blubber</tissue>
    </source>
</reference>
<comment type="caution">
    <text evidence="2">The sequence shown here is derived from an EMBL/GenBank/DDBJ whole genome shotgun (WGS) entry which is preliminary data.</text>
</comment>
<dbReference type="Proteomes" id="UP001159641">
    <property type="component" value="Unassembled WGS sequence"/>
</dbReference>
<evidence type="ECO:0000313" key="2">
    <source>
        <dbReference type="EMBL" id="KAJ8798323.1"/>
    </source>
</evidence>
<dbReference type="AlphaFoldDB" id="A0AB34I0V0"/>
<protein>
    <submittedName>
        <fullName evidence="2">Uncharacterized protein</fullName>
    </submittedName>
</protein>
<proteinExistence type="predicted"/>
<keyword evidence="3" id="KW-1185">Reference proteome</keyword>
<evidence type="ECO:0000313" key="3">
    <source>
        <dbReference type="Proteomes" id="UP001159641"/>
    </source>
</evidence>
<accession>A0AB34I0V0</accession>
<dbReference type="EMBL" id="JAIQCJ010000074">
    <property type="protein sequence ID" value="KAJ8798323.1"/>
    <property type="molecule type" value="Genomic_DNA"/>
</dbReference>
<evidence type="ECO:0000256" key="1">
    <source>
        <dbReference type="SAM" id="MobiDB-lite"/>
    </source>
</evidence>
<organism evidence="2 3">
    <name type="scientific">Eschrichtius robustus</name>
    <name type="common">California gray whale</name>
    <name type="synonym">Eschrichtius gibbosus</name>
    <dbReference type="NCBI Taxonomy" id="9764"/>
    <lineage>
        <taxon>Eukaryota</taxon>
        <taxon>Metazoa</taxon>
        <taxon>Chordata</taxon>
        <taxon>Craniata</taxon>
        <taxon>Vertebrata</taxon>
        <taxon>Euteleostomi</taxon>
        <taxon>Mammalia</taxon>
        <taxon>Eutheria</taxon>
        <taxon>Laurasiatheria</taxon>
        <taxon>Artiodactyla</taxon>
        <taxon>Whippomorpha</taxon>
        <taxon>Cetacea</taxon>
        <taxon>Mysticeti</taxon>
        <taxon>Eschrichtiidae</taxon>
        <taxon>Eschrichtius</taxon>
    </lineage>
</organism>
<name>A0AB34I0V0_ESCRO</name>
<feature type="region of interest" description="Disordered" evidence="1">
    <location>
        <begin position="157"/>
        <end position="190"/>
    </location>
</feature>
<feature type="compositionally biased region" description="Basic and acidic residues" evidence="1">
    <location>
        <begin position="157"/>
        <end position="168"/>
    </location>
</feature>